<name>A0ABU5NB27_9RICK</name>
<proteinExistence type="predicted"/>
<reference evidence="1 2" key="1">
    <citation type="submission" date="2023-03" db="EMBL/GenBank/DDBJ databases">
        <title>Host association and intracellularity evolved multiple times independently in the Rickettsiales.</title>
        <authorList>
            <person name="Castelli M."/>
            <person name="Nardi T."/>
            <person name="Gammuto L."/>
            <person name="Bellinzona G."/>
            <person name="Sabaneyeva E."/>
            <person name="Potekhin A."/>
            <person name="Serra V."/>
            <person name="Petroni G."/>
            <person name="Sassera D."/>
        </authorList>
    </citation>
    <scope>NUCLEOTIDE SEQUENCE [LARGE SCALE GENOMIC DNA]</scope>
    <source>
        <strain evidence="1 2">Sr 2-6</strain>
    </source>
</reference>
<accession>A0ABU5NB27</accession>
<protein>
    <submittedName>
        <fullName evidence="1">Uncharacterized protein</fullName>
    </submittedName>
</protein>
<gene>
    <name evidence="1" type="ORF">Megvenef_00341</name>
</gene>
<keyword evidence="2" id="KW-1185">Reference proteome</keyword>
<comment type="caution">
    <text evidence="1">The sequence shown here is derived from an EMBL/GenBank/DDBJ whole genome shotgun (WGS) entry which is preliminary data.</text>
</comment>
<evidence type="ECO:0000313" key="1">
    <source>
        <dbReference type="EMBL" id="MEA0970382.1"/>
    </source>
</evidence>
<evidence type="ECO:0000313" key="2">
    <source>
        <dbReference type="Proteomes" id="UP001291687"/>
    </source>
</evidence>
<dbReference type="Proteomes" id="UP001291687">
    <property type="component" value="Unassembled WGS sequence"/>
</dbReference>
<sequence>MKYDLLYNFISPVTGRIKVGKDYILIGDKYGIGLPSPILIDIRQDIIDLRRKIGNFEELKKLDHNRIWIGDDTNAPIERLQIGIINLPSLSEALFPNPLSPIIGDFRIPNPTFDYLSPFDWVMSGPFLPQIYATKYDTLGNPVGTDVSSSLAMTQVRAAQIMKRFDNANFIVGSSTVEFSWENPKMYLIPEPLKQLYGLGTSYTFTKAQSLGALETGLLKNTVNNGSGTLSRAIAGKDYVDVSAPIANMQLALIRPLLEDQGQDISKLISRIDKVPIENLTNLTTGKIWQGVNNRPTEVTLSEAGIADKNATYILQTPDNNLPYSQALSSISGLLGGILKCNSLGVVSIASGGSTPLINDYVTPANLAEEKAERIGSDSAIETALVALEAEVEAEIAALAGVVALDILGTILGFIGVAVGGKAYGDYIRGQTLNVKNTWKAADLNDEGHNAVGDYEFRFPSGYSSDDRGHGTLWFDSTGRGSENKAEAGLRLFSWDSGGDHIGSDDPIAPLHIGLFGYQNKYHIWPFPNPTAKYKGFIFSIPDFHNESSSDNDYRFPKKFGLYDVTRTIGTWTSNKYGWDSKSTIFEYDYNNFSFYKNVKFNNYADFEETVDFQKDVKFLSKGAIKIPVGNTNERPSNSQVGMVRYNTEI</sequence>
<dbReference type="RefSeq" id="WP_322776284.1">
    <property type="nucleotide sequence ID" value="NZ_JARJFB010000014.1"/>
</dbReference>
<dbReference type="EMBL" id="JARJFB010000014">
    <property type="protein sequence ID" value="MEA0970382.1"/>
    <property type="molecule type" value="Genomic_DNA"/>
</dbReference>
<organism evidence="1 2">
    <name type="scientific">Candidatus Megaera venefica</name>
    <dbReference type="NCBI Taxonomy" id="2055910"/>
    <lineage>
        <taxon>Bacteria</taxon>
        <taxon>Pseudomonadati</taxon>
        <taxon>Pseudomonadota</taxon>
        <taxon>Alphaproteobacteria</taxon>
        <taxon>Rickettsiales</taxon>
        <taxon>Rickettsiaceae</taxon>
        <taxon>Candidatus Megaera</taxon>
    </lineage>
</organism>